<sequence>MASSSLAAEATRRSRGGDDSISAGATAGIVVAGLLTVIPVFIAFVAFLVRQNRRQAWYAPMGEHYRTVTTRGVGIGETP</sequence>
<dbReference type="Proteomes" id="UP000054097">
    <property type="component" value="Unassembled WGS sequence"/>
</dbReference>
<evidence type="ECO:0000256" key="2">
    <source>
        <dbReference type="SAM" id="Phobius"/>
    </source>
</evidence>
<accession>A0A0C2X2Z7</accession>
<dbReference type="HOGENOM" id="CLU_2607511_0_0_1"/>
<reference evidence="4" key="2">
    <citation type="submission" date="2015-01" db="EMBL/GenBank/DDBJ databases">
        <title>Evolutionary Origins and Diversification of the Mycorrhizal Mutualists.</title>
        <authorList>
            <consortium name="DOE Joint Genome Institute"/>
            <consortium name="Mycorrhizal Genomics Consortium"/>
            <person name="Kohler A."/>
            <person name="Kuo A."/>
            <person name="Nagy L.G."/>
            <person name="Floudas D."/>
            <person name="Copeland A."/>
            <person name="Barry K.W."/>
            <person name="Cichocki N."/>
            <person name="Veneault-Fourrey C."/>
            <person name="LaButti K."/>
            <person name="Lindquist E.A."/>
            <person name="Lipzen A."/>
            <person name="Lundell T."/>
            <person name="Morin E."/>
            <person name="Murat C."/>
            <person name="Riley R."/>
            <person name="Ohm R."/>
            <person name="Sun H."/>
            <person name="Tunlid A."/>
            <person name="Henrissat B."/>
            <person name="Grigoriev I.V."/>
            <person name="Hibbett D.S."/>
            <person name="Martin F."/>
        </authorList>
    </citation>
    <scope>NUCLEOTIDE SEQUENCE [LARGE SCALE GENOMIC DNA]</scope>
    <source>
        <strain evidence="4">MAFF 305830</strain>
    </source>
</reference>
<reference evidence="3 4" key="1">
    <citation type="submission" date="2014-04" db="EMBL/GenBank/DDBJ databases">
        <authorList>
            <consortium name="DOE Joint Genome Institute"/>
            <person name="Kuo A."/>
            <person name="Zuccaro A."/>
            <person name="Kohler A."/>
            <person name="Nagy L.G."/>
            <person name="Floudas D."/>
            <person name="Copeland A."/>
            <person name="Barry K.W."/>
            <person name="Cichocki N."/>
            <person name="Veneault-Fourrey C."/>
            <person name="LaButti K."/>
            <person name="Lindquist E.A."/>
            <person name="Lipzen A."/>
            <person name="Lundell T."/>
            <person name="Morin E."/>
            <person name="Murat C."/>
            <person name="Sun H."/>
            <person name="Tunlid A."/>
            <person name="Henrissat B."/>
            <person name="Grigoriev I.V."/>
            <person name="Hibbett D.S."/>
            <person name="Martin F."/>
            <person name="Nordberg H.P."/>
            <person name="Cantor M.N."/>
            <person name="Hua S.X."/>
        </authorList>
    </citation>
    <scope>NUCLEOTIDE SEQUENCE [LARGE SCALE GENOMIC DNA]</scope>
    <source>
        <strain evidence="3 4">MAFF 305830</strain>
    </source>
</reference>
<keyword evidence="2" id="KW-1133">Transmembrane helix</keyword>
<evidence type="ECO:0000313" key="3">
    <source>
        <dbReference type="EMBL" id="KIM23837.1"/>
    </source>
</evidence>
<gene>
    <name evidence="3" type="ORF">M408DRAFT_27541</name>
</gene>
<keyword evidence="2" id="KW-0472">Membrane</keyword>
<organism evidence="3 4">
    <name type="scientific">Serendipita vermifera MAFF 305830</name>
    <dbReference type="NCBI Taxonomy" id="933852"/>
    <lineage>
        <taxon>Eukaryota</taxon>
        <taxon>Fungi</taxon>
        <taxon>Dikarya</taxon>
        <taxon>Basidiomycota</taxon>
        <taxon>Agaricomycotina</taxon>
        <taxon>Agaricomycetes</taxon>
        <taxon>Sebacinales</taxon>
        <taxon>Serendipitaceae</taxon>
        <taxon>Serendipita</taxon>
    </lineage>
</organism>
<evidence type="ECO:0000256" key="1">
    <source>
        <dbReference type="SAM" id="MobiDB-lite"/>
    </source>
</evidence>
<proteinExistence type="predicted"/>
<protein>
    <submittedName>
        <fullName evidence="3">Uncharacterized protein</fullName>
    </submittedName>
</protein>
<feature type="transmembrane region" description="Helical" evidence="2">
    <location>
        <begin position="20"/>
        <end position="49"/>
    </location>
</feature>
<keyword evidence="2" id="KW-0812">Transmembrane</keyword>
<name>A0A0C2X2Z7_SERVB</name>
<keyword evidence="4" id="KW-1185">Reference proteome</keyword>
<dbReference type="AlphaFoldDB" id="A0A0C2X2Z7"/>
<dbReference type="EMBL" id="KN824331">
    <property type="protein sequence ID" value="KIM23837.1"/>
    <property type="molecule type" value="Genomic_DNA"/>
</dbReference>
<feature type="region of interest" description="Disordered" evidence="1">
    <location>
        <begin position="1"/>
        <end position="22"/>
    </location>
</feature>
<evidence type="ECO:0000313" key="4">
    <source>
        <dbReference type="Proteomes" id="UP000054097"/>
    </source>
</evidence>